<evidence type="ECO:0000259" key="10">
    <source>
        <dbReference type="SMART" id="SM00233"/>
    </source>
</evidence>
<dbReference type="InterPro" id="IPR037239">
    <property type="entry name" value="OSBP_sf"/>
</dbReference>
<keyword evidence="9" id="KW-0472">Membrane</keyword>
<dbReference type="GO" id="GO:0005743">
    <property type="term" value="C:mitochondrial inner membrane"/>
    <property type="evidence" value="ECO:0007669"/>
    <property type="project" value="UniProtKB-SubCell"/>
</dbReference>
<organism evidence="11 12">
    <name type="scientific">Rotaria socialis</name>
    <dbReference type="NCBI Taxonomy" id="392032"/>
    <lineage>
        <taxon>Eukaryota</taxon>
        <taxon>Metazoa</taxon>
        <taxon>Spiralia</taxon>
        <taxon>Gnathifera</taxon>
        <taxon>Rotifera</taxon>
        <taxon>Eurotatoria</taxon>
        <taxon>Bdelloidea</taxon>
        <taxon>Philodinida</taxon>
        <taxon>Philodinidae</taxon>
        <taxon>Rotaria</taxon>
    </lineage>
</organism>
<protein>
    <recommendedName>
        <fullName evidence="10">PH domain-containing protein</fullName>
    </recommendedName>
</protein>
<dbReference type="Gene3D" id="2.30.29.30">
    <property type="entry name" value="Pleckstrin-homology domain (PH domain)/Phosphotyrosine-binding domain (PTB)"/>
    <property type="match status" value="1"/>
</dbReference>
<gene>
    <name evidence="11" type="ORF">QYT958_LOCUS10138</name>
</gene>
<dbReference type="Gene3D" id="6.10.140.1150">
    <property type="match status" value="1"/>
</dbReference>
<dbReference type="Proteomes" id="UP000663848">
    <property type="component" value="Unassembled WGS sequence"/>
</dbReference>
<evidence type="ECO:0000313" key="12">
    <source>
        <dbReference type="Proteomes" id="UP000663848"/>
    </source>
</evidence>
<evidence type="ECO:0000256" key="3">
    <source>
        <dbReference type="ARBA" id="ARBA00022692"/>
    </source>
</evidence>
<dbReference type="InterPro" id="IPR037169">
    <property type="entry name" value="Cytochrome_c_oxidase_VIc_sf"/>
</dbReference>
<evidence type="ECO:0000256" key="5">
    <source>
        <dbReference type="ARBA" id="ARBA00022989"/>
    </source>
</evidence>
<proteinExistence type="predicted"/>
<accession>A0A821AK02</accession>
<dbReference type="FunFam" id="1.10.287.2720:FF:000001">
    <property type="entry name" value="Oxysterol-binding OBPalpha"/>
    <property type="match status" value="1"/>
</dbReference>
<keyword evidence="5" id="KW-1133">Transmembrane helix</keyword>
<evidence type="ECO:0000256" key="8">
    <source>
        <dbReference type="ARBA" id="ARBA00023128"/>
    </source>
</evidence>
<evidence type="ECO:0000256" key="2">
    <source>
        <dbReference type="ARBA" id="ARBA00022448"/>
    </source>
</evidence>
<dbReference type="InterPro" id="IPR001849">
    <property type="entry name" value="PH_domain"/>
</dbReference>
<evidence type="ECO:0000256" key="9">
    <source>
        <dbReference type="ARBA" id="ARBA00023136"/>
    </source>
</evidence>
<dbReference type="Gene3D" id="1.10.287.2720">
    <property type="match status" value="1"/>
</dbReference>
<keyword evidence="8" id="KW-0496">Mitochondrion</keyword>
<dbReference type="SUPFAM" id="SSF50729">
    <property type="entry name" value="PH domain-like"/>
    <property type="match status" value="1"/>
</dbReference>
<dbReference type="PANTHER" id="PTHR10972">
    <property type="entry name" value="OXYSTEROL-BINDING PROTEIN-RELATED"/>
    <property type="match status" value="1"/>
</dbReference>
<comment type="caution">
    <text evidence="11">The sequence shown here is derived from an EMBL/GenBank/DDBJ whole genome shotgun (WGS) entry which is preliminary data.</text>
</comment>
<name>A0A821AK02_9BILA</name>
<dbReference type="SMART" id="SM00233">
    <property type="entry name" value="PH"/>
    <property type="match status" value="1"/>
</dbReference>
<evidence type="ECO:0000256" key="1">
    <source>
        <dbReference type="ARBA" id="ARBA00004273"/>
    </source>
</evidence>
<evidence type="ECO:0000256" key="4">
    <source>
        <dbReference type="ARBA" id="ARBA00022792"/>
    </source>
</evidence>
<dbReference type="GO" id="GO:0006869">
    <property type="term" value="P:lipid transport"/>
    <property type="evidence" value="ECO:0007669"/>
    <property type="project" value="UniProtKB-KW"/>
</dbReference>
<dbReference type="SUPFAM" id="SSF81415">
    <property type="entry name" value="Mitochondrial cytochrome c oxidase subunit VIc"/>
    <property type="match status" value="1"/>
</dbReference>
<sequence>MLFEGSLSKWTNVIRGWQYRFFVLDPAQGMLMYYTSKENMAKGEQRGVVLLKDAHLGIDSEDDSTFTIRSNGKTFHFQARDAEERQKWISNLEDAICLNTVNTDNLSLSNTAVFQHKIAETDGYLQILIDQVKELEQISSQIQDTKEQEAYNRVVLSAKRVIEAVKYSILSLQLAKVQMDSNSETKTDIDIRTILVNMNINKDEILSNNNEISPITDQFIDRTDKNEKSNEQNHDMEFVALDFHATVKTVRQKFPISSYSSSDDDKDFFDADESIDGSVFSPTTVQEQADDKVTMNDNPINETTPLSDIQIPFEIYESAYEEGLEEDLAPIDGTIISHLISQARISMDLTKITLPTFILERRSFLEMLADFLAHPEEFVNVTDHQTPRDRFIQVVKWYLSAFHAGRKSAVPKKPYNPILGETFQCLYDIGSSSSSNETVAKDGPVPWASDSNVTFIAEQTSHHPPIASFYAECPAKHIQIDGCLWTKSKFLGLSVAVHMIGDATLTLLDHDERYVITFPSAYGRSILGVPWFEMGGKVTIDCEKTGYTANIEFLTKPFYNGKKHQIIGTLFGPDKKEFCKIDGEWNGVMNAKYSDTKVSEVFFDTKKTAVIKKIVRPIAEQSEYESRRLWKDVTYYLKSKQMNKATASKSFLEQRQREEAKDRADKTLKWQTKISIKKKKIIMSATAAGRPVLKNLTRARVPKAGLIGFSIAAAAALVVKHFVSDKHKDDMRTFYNNYDPERDYARMKASGVFKSLASVERPAWLSEYETELDQAIATLQSSK</sequence>
<dbReference type="Gene3D" id="4.10.93.10">
    <property type="entry name" value="Mitochondrial cytochrome c oxidase subunit VIc/VIIs"/>
    <property type="match status" value="1"/>
</dbReference>
<dbReference type="InterPro" id="IPR034884">
    <property type="entry name" value="Cytochrome_c_oxidase_VIc/VIIs"/>
</dbReference>
<keyword evidence="6" id="KW-0445">Lipid transport</keyword>
<feature type="domain" description="PH" evidence="10">
    <location>
        <begin position="1"/>
        <end position="99"/>
    </location>
</feature>
<dbReference type="Pfam" id="PF00169">
    <property type="entry name" value="PH"/>
    <property type="match status" value="1"/>
</dbReference>
<dbReference type="AlphaFoldDB" id="A0A821AK02"/>
<dbReference type="SUPFAM" id="SSF144000">
    <property type="entry name" value="Oxysterol-binding protein-like"/>
    <property type="match status" value="1"/>
</dbReference>
<dbReference type="InterPro" id="IPR011993">
    <property type="entry name" value="PH-like_dom_sf"/>
</dbReference>
<keyword evidence="3" id="KW-0812">Transmembrane</keyword>
<dbReference type="EMBL" id="CAJOBR010001110">
    <property type="protein sequence ID" value="CAF4578910.1"/>
    <property type="molecule type" value="Genomic_DNA"/>
</dbReference>
<keyword evidence="2" id="KW-0813">Transport</keyword>
<dbReference type="PANTHER" id="PTHR10972:SF200">
    <property type="entry name" value="OXYSTEROL-BINDING PROTEIN-RELATED PROTEIN 9"/>
    <property type="match status" value="1"/>
</dbReference>
<dbReference type="InterPro" id="IPR000648">
    <property type="entry name" value="Oxysterol-bd"/>
</dbReference>
<dbReference type="GO" id="GO:0005829">
    <property type="term" value="C:cytosol"/>
    <property type="evidence" value="ECO:0007669"/>
    <property type="project" value="TreeGrafter"/>
</dbReference>
<comment type="subcellular location">
    <subcellularLocation>
        <location evidence="1">Mitochondrion inner membrane</location>
    </subcellularLocation>
</comment>
<evidence type="ECO:0000313" key="11">
    <source>
        <dbReference type="EMBL" id="CAF4578910.1"/>
    </source>
</evidence>
<keyword evidence="7" id="KW-0446">Lipid-binding</keyword>
<reference evidence="11" key="1">
    <citation type="submission" date="2021-02" db="EMBL/GenBank/DDBJ databases">
        <authorList>
            <person name="Nowell W R."/>
        </authorList>
    </citation>
    <scope>NUCLEOTIDE SEQUENCE</scope>
</reference>
<dbReference type="Pfam" id="PF01237">
    <property type="entry name" value="Oxysterol_BP"/>
    <property type="match status" value="1"/>
</dbReference>
<dbReference type="Pfam" id="PF02937">
    <property type="entry name" value="COX6C"/>
    <property type="match status" value="1"/>
</dbReference>
<dbReference type="GO" id="GO:0005794">
    <property type="term" value="C:Golgi apparatus"/>
    <property type="evidence" value="ECO:0007669"/>
    <property type="project" value="TreeGrafter"/>
</dbReference>
<keyword evidence="4" id="KW-0999">Mitochondrion inner membrane</keyword>
<evidence type="ECO:0000256" key="7">
    <source>
        <dbReference type="ARBA" id="ARBA00023121"/>
    </source>
</evidence>
<dbReference type="Gene3D" id="2.40.160.120">
    <property type="match status" value="1"/>
</dbReference>
<evidence type="ECO:0000256" key="6">
    <source>
        <dbReference type="ARBA" id="ARBA00023055"/>
    </source>
</evidence>
<dbReference type="GO" id="GO:0032934">
    <property type="term" value="F:sterol binding"/>
    <property type="evidence" value="ECO:0007669"/>
    <property type="project" value="TreeGrafter"/>
</dbReference>
<dbReference type="FunFam" id="2.40.160.120:FF:000002">
    <property type="entry name" value="Oxysterol-binding protein"/>
    <property type="match status" value="1"/>
</dbReference>